<dbReference type="FunFam" id="3.40.50.720:FF:000084">
    <property type="entry name" value="Short-chain dehydrogenase reductase"/>
    <property type="match status" value="1"/>
</dbReference>
<evidence type="ECO:0000313" key="5">
    <source>
        <dbReference type="Proteomes" id="UP000306236"/>
    </source>
</evidence>
<dbReference type="PROSITE" id="PS00061">
    <property type="entry name" value="ADH_SHORT"/>
    <property type="match status" value="1"/>
</dbReference>
<sequence>MSALFSLQQRTAMVTGASDGLGARFVQVLAQAGARVVLAARRQDALELQVQQLRSQGVEAYAVAMDVSSPASVEAAFQRLDAMGVRIDVLINNAGQARSISWLDTSEADWQAMLEVNLLGADRVARAVCSRLVKAGEPGRVVNIASVLGITQQPFTAAYGTAKAALLQLTRKMAVELAAHQIQVNAIAPGLFHTAMVDAYVQSGSGKKYVAATLSKRAGNLDELDGALLFLASAASAYVTGVVIPVDGGNHLRGL</sequence>
<protein>
    <submittedName>
        <fullName evidence="4">SDR family oxidoreductase</fullName>
    </submittedName>
</protein>
<evidence type="ECO:0000313" key="4">
    <source>
        <dbReference type="EMBL" id="THJ31380.1"/>
    </source>
</evidence>
<dbReference type="SUPFAM" id="SSF51735">
    <property type="entry name" value="NAD(P)-binding Rossmann-fold domains"/>
    <property type="match status" value="1"/>
</dbReference>
<evidence type="ECO:0000256" key="2">
    <source>
        <dbReference type="ARBA" id="ARBA00022857"/>
    </source>
</evidence>
<keyword evidence="3" id="KW-0560">Oxidoreductase</keyword>
<dbReference type="PRINTS" id="PR00081">
    <property type="entry name" value="GDHRDH"/>
</dbReference>
<organism evidence="4 5">
    <name type="scientific">Lampropedia aestuarii</name>
    <dbReference type="NCBI Taxonomy" id="2562762"/>
    <lineage>
        <taxon>Bacteria</taxon>
        <taxon>Pseudomonadati</taxon>
        <taxon>Pseudomonadota</taxon>
        <taxon>Betaproteobacteria</taxon>
        <taxon>Burkholderiales</taxon>
        <taxon>Comamonadaceae</taxon>
        <taxon>Lampropedia</taxon>
    </lineage>
</organism>
<comment type="caution">
    <text evidence="4">The sequence shown here is derived from an EMBL/GenBank/DDBJ whole genome shotgun (WGS) entry which is preliminary data.</text>
</comment>
<dbReference type="InterPro" id="IPR002347">
    <property type="entry name" value="SDR_fam"/>
</dbReference>
<keyword evidence="5" id="KW-1185">Reference proteome</keyword>
<evidence type="ECO:0000256" key="3">
    <source>
        <dbReference type="ARBA" id="ARBA00023002"/>
    </source>
</evidence>
<gene>
    <name evidence="4" type="ORF">E8K88_15285</name>
</gene>
<proteinExistence type="inferred from homology"/>
<dbReference type="Gene3D" id="3.40.50.720">
    <property type="entry name" value="NAD(P)-binding Rossmann-like Domain"/>
    <property type="match status" value="1"/>
</dbReference>
<keyword evidence="2" id="KW-0521">NADP</keyword>
<dbReference type="EMBL" id="SSWX01000024">
    <property type="protein sequence ID" value="THJ31380.1"/>
    <property type="molecule type" value="Genomic_DNA"/>
</dbReference>
<dbReference type="InterPro" id="IPR052178">
    <property type="entry name" value="Sec_Metab_Biosynth_SDR"/>
</dbReference>
<dbReference type="PRINTS" id="PR00080">
    <property type="entry name" value="SDRFAMILY"/>
</dbReference>
<dbReference type="PANTHER" id="PTHR43618:SF8">
    <property type="entry name" value="7ALPHA-HYDROXYSTEROID DEHYDROGENASE"/>
    <property type="match status" value="1"/>
</dbReference>
<dbReference type="InterPro" id="IPR020904">
    <property type="entry name" value="Sc_DH/Rdtase_CS"/>
</dbReference>
<reference evidence="4 5" key="1">
    <citation type="submission" date="2019-04" db="EMBL/GenBank/DDBJ databases">
        <title>Lampropedia sp YIM MLB12 draf genome.</title>
        <authorList>
            <person name="Wang Y.-X."/>
        </authorList>
    </citation>
    <scope>NUCLEOTIDE SEQUENCE [LARGE SCALE GENOMIC DNA]</scope>
    <source>
        <strain evidence="4 5">YIM MLB12</strain>
    </source>
</reference>
<dbReference type="GO" id="GO:0016491">
    <property type="term" value="F:oxidoreductase activity"/>
    <property type="evidence" value="ECO:0007669"/>
    <property type="project" value="UniProtKB-KW"/>
</dbReference>
<dbReference type="InterPro" id="IPR036291">
    <property type="entry name" value="NAD(P)-bd_dom_sf"/>
</dbReference>
<dbReference type="OrthoDB" id="9803333at2"/>
<dbReference type="PANTHER" id="PTHR43618">
    <property type="entry name" value="7-ALPHA-HYDROXYSTEROID DEHYDROGENASE"/>
    <property type="match status" value="1"/>
</dbReference>
<dbReference type="RefSeq" id="WP_136407542.1">
    <property type="nucleotide sequence ID" value="NZ_SSWX01000024.1"/>
</dbReference>
<accession>A0A4S5BGI9</accession>
<dbReference type="AlphaFoldDB" id="A0A4S5BGI9"/>
<dbReference type="Proteomes" id="UP000306236">
    <property type="component" value="Unassembled WGS sequence"/>
</dbReference>
<comment type="similarity">
    <text evidence="1">Belongs to the short-chain dehydrogenases/reductases (SDR) family.</text>
</comment>
<evidence type="ECO:0000256" key="1">
    <source>
        <dbReference type="ARBA" id="ARBA00006484"/>
    </source>
</evidence>
<dbReference type="Pfam" id="PF13561">
    <property type="entry name" value="adh_short_C2"/>
    <property type="match status" value="1"/>
</dbReference>
<name>A0A4S5BGI9_9BURK</name>